<keyword evidence="5" id="KW-1185">Reference proteome</keyword>
<dbReference type="GO" id="GO:0033063">
    <property type="term" value="C:Rad51B-Rad51C-Rad51D-XRCC2 complex"/>
    <property type="evidence" value="ECO:0007669"/>
    <property type="project" value="TreeGrafter"/>
</dbReference>
<reference evidence="4 5" key="1">
    <citation type="journal article" date="2020" name="Genomics">
        <title>Complete, high-quality genomes from long-read metagenomic sequencing of two wolf lichen thalli reveals enigmatic genome architecture.</title>
        <authorList>
            <person name="McKenzie S.K."/>
            <person name="Walston R.F."/>
            <person name="Allen J.L."/>
        </authorList>
    </citation>
    <scope>NUCLEOTIDE SEQUENCE [LARGE SCALE GENOMIC DNA]</scope>
    <source>
        <strain evidence="4">WasteWater1</strain>
    </source>
</reference>
<dbReference type="GO" id="GO:0005815">
    <property type="term" value="C:microtubule organizing center"/>
    <property type="evidence" value="ECO:0007669"/>
    <property type="project" value="TreeGrafter"/>
</dbReference>
<dbReference type="Proteomes" id="UP000593566">
    <property type="component" value="Unassembled WGS sequence"/>
</dbReference>
<dbReference type="GO" id="GO:0007131">
    <property type="term" value="P:reciprocal meiotic recombination"/>
    <property type="evidence" value="ECO:0007669"/>
    <property type="project" value="TreeGrafter"/>
</dbReference>
<dbReference type="GO" id="GO:0000723">
    <property type="term" value="P:telomere maintenance"/>
    <property type="evidence" value="ECO:0007669"/>
    <property type="project" value="TreeGrafter"/>
</dbReference>
<dbReference type="EMBL" id="JACCJB010000011">
    <property type="protein sequence ID" value="KAF6222579.1"/>
    <property type="molecule type" value="Genomic_DNA"/>
</dbReference>
<dbReference type="PANTHER" id="PTHR46457:SF1">
    <property type="entry name" value="DNA REPAIR PROTEIN RAD51 HOMOLOG 4"/>
    <property type="match status" value="1"/>
</dbReference>
<evidence type="ECO:0000259" key="3">
    <source>
        <dbReference type="Pfam" id="PF08423"/>
    </source>
</evidence>
<evidence type="ECO:0000256" key="1">
    <source>
        <dbReference type="ARBA" id="ARBA00004123"/>
    </source>
</evidence>
<dbReference type="GO" id="GO:0042148">
    <property type="term" value="P:DNA strand invasion"/>
    <property type="evidence" value="ECO:0007669"/>
    <property type="project" value="TreeGrafter"/>
</dbReference>
<dbReference type="Pfam" id="PF08423">
    <property type="entry name" value="Rad51"/>
    <property type="match status" value="1"/>
</dbReference>
<evidence type="ECO:0000313" key="5">
    <source>
        <dbReference type="Proteomes" id="UP000593566"/>
    </source>
</evidence>
<gene>
    <name evidence="4" type="ORF">HO133_000625</name>
</gene>
<dbReference type="InterPro" id="IPR027417">
    <property type="entry name" value="P-loop_NTPase"/>
</dbReference>
<evidence type="ECO:0000313" key="4">
    <source>
        <dbReference type="EMBL" id="KAF6222579.1"/>
    </source>
</evidence>
<dbReference type="RefSeq" id="XP_037151925.1">
    <property type="nucleotide sequence ID" value="XM_037291563.1"/>
</dbReference>
<organism evidence="4 5">
    <name type="scientific">Letharia lupina</name>
    <dbReference type="NCBI Taxonomy" id="560253"/>
    <lineage>
        <taxon>Eukaryota</taxon>
        <taxon>Fungi</taxon>
        <taxon>Dikarya</taxon>
        <taxon>Ascomycota</taxon>
        <taxon>Pezizomycotina</taxon>
        <taxon>Lecanoromycetes</taxon>
        <taxon>OSLEUM clade</taxon>
        <taxon>Lecanoromycetidae</taxon>
        <taxon>Lecanorales</taxon>
        <taxon>Lecanorineae</taxon>
        <taxon>Parmeliaceae</taxon>
        <taxon>Letharia</taxon>
    </lineage>
</organism>
<dbReference type="GeneID" id="59329043"/>
<dbReference type="GO" id="GO:0005657">
    <property type="term" value="C:replication fork"/>
    <property type="evidence" value="ECO:0007669"/>
    <property type="project" value="TreeGrafter"/>
</dbReference>
<evidence type="ECO:0000256" key="2">
    <source>
        <dbReference type="ARBA" id="ARBA00023242"/>
    </source>
</evidence>
<dbReference type="SUPFAM" id="SSF52540">
    <property type="entry name" value="P-loop containing nucleoside triphosphate hydrolases"/>
    <property type="match status" value="1"/>
</dbReference>
<feature type="domain" description="Rad51-like C-terminal" evidence="3">
    <location>
        <begin position="32"/>
        <end position="143"/>
    </location>
</feature>
<keyword evidence="2" id="KW-0539">Nucleus</keyword>
<dbReference type="InterPro" id="IPR051988">
    <property type="entry name" value="HRR_RAD51_Paralog"/>
</dbReference>
<dbReference type="GO" id="GO:0008094">
    <property type="term" value="F:ATP-dependent activity, acting on DNA"/>
    <property type="evidence" value="ECO:0007669"/>
    <property type="project" value="TreeGrafter"/>
</dbReference>
<dbReference type="GO" id="GO:0003697">
    <property type="term" value="F:single-stranded DNA binding"/>
    <property type="evidence" value="ECO:0007669"/>
    <property type="project" value="TreeGrafter"/>
</dbReference>
<dbReference type="GO" id="GO:0000400">
    <property type="term" value="F:four-way junction DNA binding"/>
    <property type="evidence" value="ECO:0007669"/>
    <property type="project" value="TreeGrafter"/>
</dbReference>
<dbReference type="InterPro" id="IPR013632">
    <property type="entry name" value="Rad51_C"/>
</dbReference>
<comment type="subcellular location">
    <subcellularLocation>
        <location evidence="1">Nucleus</location>
    </subcellularLocation>
</comment>
<dbReference type="AlphaFoldDB" id="A0A8H6CG59"/>
<proteinExistence type="predicted"/>
<dbReference type="Gene3D" id="3.40.50.300">
    <property type="entry name" value="P-loop containing nucleotide triphosphate hydrolases"/>
    <property type="match status" value="1"/>
</dbReference>
<sequence>MSDLSQAAPPLLGSSLLASAKAHEKARPLPASSGSATVDQNALDGGFRYGEITSIAGASGTGKTLLAYHAIASHLLTHEVGEVAFIDTTGSFSPLRLRNALAYRLEAKIQRNSYQESGYMYEKRTSALENSKETMIEEATSMLDRVKVMRVFDLAGVVEAISEVNGLTEEIAPKFETPAVVVFKKRRVEIGDSEEELDDEDEELQAEPWRESVNLHDSQGIEPHSGPIGMIIIDTITNVVSTMMAKSQTQGQALLASFLRSLRHLTSRHHICTILTNAAVGISSPNNPELRHGSRENVSIFSSTMGKPALGKMFTFLIDTSIFLSTVPKTSDDATIAFGDGGEASSYQKAHILEVLKDRCGTREGRWAAFEITAEVNIAPSG</sequence>
<protein>
    <recommendedName>
        <fullName evidence="3">Rad51-like C-terminal domain-containing protein</fullName>
    </recommendedName>
</protein>
<dbReference type="GO" id="GO:0000724">
    <property type="term" value="P:double-strand break repair via homologous recombination"/>
    <property type="evidence" value="ECO:0007669"/>
    <property type="project" value="TreeGrafter"/>
</dbReference>
<accession>A0A8H6CG59</accession>
<dbReference type="PANTHER" id="PTHR46457">
    <property type="entry name" value="DNA REPAIR PROTEIN RAD51 HOMOLOG 4"/>
    <property type="match status" value="1"/>
</dbReference>
<name>A0A8H6CG59_9LECA</name>
<comment type="caution">
    <text evidence="4">The sequence shown here is derived from an EMBL/GenBank/DDBJ whole genome shotgun (WGS) entry which is preliminary data.</text>
</comment>